<dbReference type="InterPro" id="IPR050980">
    <property type="entry name" value="2C_sensor_his_kinase"/>
</dbReference>
<dbReference type="Gene3D" id="3.30.565.10">
    <property type="entry name" value="Histidine kinase-like ATPase, C-terminal domain"/>
    <property type="match status" value="1"/>
</dbReference>
<feature type="transmembrane region" description="Helical" evidence="7">
    <location>
        <begin position="90"/>
        <end position="112"/>
    </location>
</feature>
<dbReference type="PANTHER" id="PTHR44936:SF9">
    <property type="entry name" value="SENSOR PROTEIN CREC"/>
    <property type="match status" value="1"/>
</dbReference>
<dbReference type="PRINTS" id="PR00344">
    <property type="entry name" value="BCTRLSENSOR"/>
</dbReference>
<evidence type="ECO:0000256" key="2">
    <source>
        <dbReference type="ARBA" id="ARBA00012438"/>
    </source>
</evidence>
<dbReference type="Pfam" id="PF02518">
    <property type="entry name" value="HATPase_c"/>
    <property type="match status" value="1"/>
</dbReference>
<evidence type="ECO:0000313" key="10">
    <source>
        <dbReference type="Proteomes" id="UP000614200"/>
    </source>
</evidence>
<dbReference type="SUPFAM" id="SSF55874">
    <property type="entry name" value="ATPase domain of HSP90 chaperone/DNA topoisomerase II/histidine kinase"/>
    <property type="match status" value="1"/>
</dbReference>
<dbReference type="EMBL" id="JADKNH010000001">
    <property type="protein sequence ID" value="MBF4691567.1"/>
    <property type="molecule type" value="Genomic_DNA"/>
</dbReference>
<feature type="transmembrane region" description="Helical" evidence="7">
    <location>
        <begin position="16"/>
        <end position="35"/>
    </location>
</feature>
<dbReference type="InterPro" id="IPR003594">
    <property type="entry name" value="HATPase_dom"/>
</dbReference>
<dbReference type="InterPro" id="IPR036890">
    <property type="entry name" value="HATPase_C_sf"/>
</dbReference>
<accession>A0ABR9ZM69</accession>
<proteinExistence type="predicted"/>
<sequence>MLSKLGCVRIQVNKTHFFRVMMSAIAVSVAATFNLSLFTEGFIISLAVVILPFLLYLNIDINALLICISVAIISPLMRWTMLLSQYTVGHAFHIVLPEVFFYVIYGIVFYYAYQKNQDKTFNRFLVASLLCDLISNLVEMLIRVGFTAITYKEFSILVLVAFLRVFVLSVLIISIKHYQAFLNEQSHEMRYRNLLAMASTFKSEIYFMKKNMDRIEAVTKYTFDAYKSLNEKEGDLKTQQILLEVAKDIHEIKKDYLRVIQGIEQIYPEQLELEEMPVSEVLKILVANTKEQLLNENRSVAIQLHLKDDFLVKSHFLLMSVLGNLIQNSIESMVHQSNGCVQITCELSAHDALFSVKDNGMGIHSEVLSHVFNPGYTTKYNDKTGDMNRGVGLTVVKSIVEDQFNGSISLKSEMKKGTEFLVRMPKAILEGAL</sequence>
<dbReference type="InterPro" id="IPR004358">
    <property type="entry name" value="Sig_transdc_His_kin-like_C"/>
</dbReference>
<keyword evidence="5 9" id="KW-0418">Kinase</keyword>
<keyword evidence="7" id="KW-0812">Transmembrane</keyword>
<feature type="transmembrane region" description="Helical" evidence="7">
    <location>
        <begin position="41"/>
        <end position="57"/>
    </location>
</feature>
<keyword evidence="4" id="KW-0808">Transferase</keyword>
<evidence type="ECO:0000256" key="5">
    <source>
        <dbReference type="ARBA" id="ARBA00022777"/>
    </source>
</evidence>
<dbReference type="Proteomes" id="UP000614200">
    <property type="component" value="Unassembled WGS sequence"/>
</dbReference>
<dbReference type="GO" id="GO:0016301">
    <property type="term" value="F:kinase activity"/>
    <property type="evidence" value="ECO:0007669"/>
    <property type="project" value="UniProtKB-KW"/>
</dbReference>
<evidence type="ECO:0000256" key="7">
    <source>
        <dbReference type="SAM" id="Phobius"/>
    </source>
</evidence>
<organism evidence="9 10">
    <name type="scientific">Fusibacter ferrireducens</name>
    <dbReference type="NCBI Taxonomy" id="2785058"/>
    <lineage>
        <taxon>Bacteria</taxon>
        <taxon>Bacillati</taxon>
        <taxon>Bacillota</taxon>
        <taxon>Clostridia</taxon>
        <taxon>Eubacteriales</taxon>
        <taxon>Eubacteriales Family XII. Incertae Sedis</taxon>
        <taxon>Fusibacter</taxon>
    </lineage>
</organism>
<reference evidence="9 10" key="1">
    <citation type="submission" date="2020-11" db="EMBL/GenBank/DDBJ databases">
        <title>Fusibacter basophilias sp. nov.</title>
        <authorList>
            <person name="Qiu D."/>
        </authorList>
    </citation>
    <scope>NUCLEOTIDE SEQUENCE [LARGE SCALE GENOMIC DNA]</scope>
    <source>
        <strain evidence="9 10">Q10-2</strain>
    </source>
</reference>
<dbReference type="PROSITE" id="PS50109">
    <property type="entry name" value="HIS_KIN"/>
    <property type="match status" value="1"/>
</dbReference>
<feature type="domain" description="Histidine kinase" evidence="8">
    <location>
        <begin position="196"/>
        <end position="428"/>
    </location>
</feature>
<evidence type="ECO:0000313" key="9">
    <source>
        <dbReference type="EMBL" id="MBF4691567.1"/>
    </source>
</evidence>
<keyword evidence="10" id="KW-1185">Reference proteome</keyword>
<keyword evidence="6" id="KW-0902">Two-component regulatory system</keyword>
<evidence type="ECO:0000259" key="8">
    <source>
        <dbReference type="PROSITE" id="PS50109"/>
    </source>
</evidence>
<feature type="transmembrane region" description="Helical" evidence="7">
    <location>
        <begin position="64"/>
        <end position="84"/>
    </location>
</feature>
<comment type="catalytic activity">
    <reaction evidence="1">
        <text>ATP + protein L-histidine = ADP + protein N-phospho-L-histidine.</text>
        <dbReference type="EC" id="2.7.13.3"/>
    </reaction>
</comment>
<evidence type="ECO:0000256" key="6">
    <source>
        <dbReference type="ARBA" id="ARBA00023012"/>
    </source>
</evidence>
<feature type="transmembrane region" description="Helical" evidence="7">
    <location>
        <begin position="154"/>
        <end position="175"/>
    </location>
</feature>
<keyword evidence="7" id="KW-1133">Transmembrane helix</keyword>
<dbReference type="PANTHER" id="PTHR44936">
    <property type="entry name" value="SENSOR PROTEIN CREC"/>
    <property type="match status" value="1"/>
</dbReference>
<dbReference type="EC" id="2.7.13.3" evidence="2"/>
<dbReference type="RefSeq" id="WP_194699815.1">
    <property type="nucleotide sequence ID" value="NZ_JADKNH010000001.1"/>
</dbReference>
<evidence type="ECO:0000256" key="1">
    <source>
        <dbReference type="ARBA" id="ARBA00000085"/>
    </source>
</evidence>
<evidence type="ECO:0000256" key="4">
    <source>
        <dbReference type="ARBA" id="ARBA00022679"/>
    </source>
</evidence>
<keyword evidence="7" id="KW-0472">Membrane</keyword>
<keyword evidence="3" id="KW-0597">Phosphoprotein</keyword>
<name>A0ABR9ZM69_9FIRM</name>
<dbReference type="InterPro" id="IPR005467">
    <property type="entry name" value="His_kinase_dom"/>
</dbReference>
<dbReference type="SMART" id="SM00387">
    <property type="entry name" value="HATPase_c"/>
    <property type="match status" value="1"/>
</dbReference>
<gene>
    <name evidence="9" type="ORF">ISU02_00475</name>
</gene>
<comment type="caution">
    <text evidence="9">The sequence shown here is derived from an EMBL/GenBank/DDBJ whole genome shotgun (WGS) entry which is preliminary data.</text>
</comment>
<evidence type="ECO:0000256" key="3">
    <source>
        <dbReference type="ARBA" id="ARBA00022553"/>
    </source>
</evidence>
<protein>
    <recommendedName>
        <fullName evidence="2">histidine kinase</fullName>
        <ecNumber evidence="2">2.7.13.3</ecNumber>
    </recommendedName>
</protein>